<dbReference type="SUPFAM" id="SSF53098">
    <property type="entry name" value="Ribonuclease H-like"/>
    <property type="match status" value="1"/>
</dbReference>
<keyword evidence="5" id="KW-0539">Nucleus</keyword>
<dbReference type="HOGENOM" id="CLU_976808_0_0_1"/>
<name>A0A067P2N0_9AGAM</name>
<proteinExistence type="predicted"/>
<dbReference type="OrthoDB" id="3058553at2759"/>
<evidence type="ECO:0000256" key="1">
    <source>
        <dbReference type="ARBA" id="ARBA00004123"/>
    </source>
</evidence>
<dbReference type="InParanoid" id="A0A067P2N0"/>
<keyword evidence="2" id="KW-0479">Metal-binding</keyword>
<gene>
    <name evidence="6" type="ORF">JAAARDRAFT_201236</name>
</gene>
<reference evidence="7" key="1">
    <citation type="journal article" date="2014" name="Proc. Natl. Acad. Sci. U.S.A.">
        <title>Extensive sampling of basidiomycete genomes demonstrates inadequacy of the white-rot/brown-rot paradigm for wood decay fungi.</title>
        <authorList>
            <person name="Riley R."/>
            <person name="Salamov A.A."/>
            <person name="Brown D.W."/>
            <person name="Nagy L.G."/>
            <person name="Floudas D."/>
            <person name="Held B.W."/>
            <person name="Levasseur A."/>
            <person name="Lombard V."/>
            <person name="Morin E."/>
            <person name="Otillar R."/>
            <person name="Lindquist E.A."/>
            <person name="Sun H."/>
            <person name="LaButti K.M."/>
            <person name="Schmutz J."/>
            <person name="Jabbour D."/>
            <person name="Luo H."/>
            <person name="Baker S.E."/>
            <person name="Pisabarro A.G."/>
            <person name="Walton J.D."/>
            <person name="Blanchette R.A."/>
            <person name="Henrissat B."/>
            <person name="Martin F."/>
            <person name="Cullen D."/>
            <person name="Hibbett D.S."/>
            <person name="Grigoriev I.V."/>
        </authorList>
    </citation>
    <scope>NUCLEOTIDE SEQUENCE [LARGE SCALE GENOMIC DNA]</scope>
    <source>
        <strain evidence="7">MUCL 33604</strain>
    </source>
</reference>
<evidence type="ECO:0000256" key="3">
    <source>
        <dbReference type="ARBA" id="ARBA00022771"/>
    </source>
</evidence>
<keyword evidence="4" id="KW-0862">Zinc</keyword>
<protein>
    <recommendedName>
        <fullName evidence="8">DUF659 domain-containing protein</fullName>
    </recommendedName>
</protein>
<dbReference type="AlphaFoldDB" id="A0A067P2N0"/>
<dbReference type="PANTHER" id="PTHR46481:SF10">
    <property type="entry name" value="ZINC FINGER BED DOMAIN-CONTAINING PROTEIN 39"/>
    <property type="match status" value="1"/>
</dbReference>
<evidence type="ECO:0000256" key="2">
    <source>
        <dbReference type="ARBA" id="ARBA00022723"/>
    </source>
</evidence>
<dbReference type="Proteomes" id="UP000027265">
    <property type="component" value="Unassembled WGS sequence"/>
</dbReference>
<dbReference type="GO" id="GO:0005634">
    <property type="term" value="C:nucleus"/>
    <property type="evidence" value="ECO:0007669"/>
    <property type="project" value="UniProtKB-SubCell"/>
</dbReference>
<sequence length="285" mass="32188">MQIDFKVGWLTADNASNNNTTAVALRKAWEAEGHKWDPAEWRIMCLEHAIHLRAKHFVEDIAPTVSSKVLKKVRDAFKKARSSDGEDLDLEVLNEELGGLEGVDVAEDAGDGDEEEFDVADAVRKALALVTQIRKSSQACAYFCKTCKEVNVPLLQLLLWIQTWWASLYDFLDCMLEMRKAVDRFTRLADGAEEVPVLNGKNYSNFTLTCEDWSRLVLMHEVLREPAEAHQSFSSGAHTTLWRAIPILEYLQESWETMAKAGKFAEIKTSIEAGLANMGKWYTTV</sequence>
<keyword evidence="3" id="KW-0863">Zinc-finger</keyword>
<evidence type="ECO:0000313" key="6">
    <source>
        <dbReference type="EMBL" id="KDQ48994.1"/>
    </source>
</evidence>
<dbReference type="InterPro" id="IPR052035">
    <property type="entry name" value="ZnF_BED_domain_contain"/>
</dbReference>
<dbReference type="PANTHER" id="PTHR46481">
    <property type="entry name" value="ZINC FINGER BED DOMAIN-CONTAINING PROTEIN 4"/>
    <property type="match status" value="1"/>
</dbReference>
<evidence type="ECO:0000256" key="4">
    <source>
        <dbReference type="ARBA" id="ARBA00022833"/>
    </source>
</evidence>
<accession>A0A067P2N0</accession>
<dbReference type="EMBL" id="KL197870">
    <property type="protein sequence ID" value="KDQ48994.1"/>
    <property type="molecule type" value="Genomic_DNA"/>
</dbReference>
<evidence type="ECO:0000256" key="5">
    <source>
        <dbReference type="ARBA" id="ARBA00023242"/>
    </source>
</evidence>
<comment type="subcellular location">
    <subcellularLocation>
        <location evidence="1">Nucleus</location>
    </subcellularLocation>
</comment>
<dbReference type="InterPro" id="IPR012337">
    <property type="entry name" value="RNaseH-like_sf"/>
</dbReference>
<evidence type="ECO:0000313" key="7">
    <source>
        <dbReference type="Proteomes" id="UP000027265"/>
    </source>
</evidence>
<organism evidence="6 7">
    <name type="scientific">Jaapia argillacea MUCL 33604</name>
    <dbReference type="NCBI Taxonomy" id="933084"/>
    <lineage>
        <taxon>Eukaryota</taxon>
        <taxon>Fungi</taxon>
        <taxon>Dikarya</taxon>
        <taxon>Basidiomycota</taxon>
        <taxon>Agaricomycotina</taxon>
        <taxon>Agaricomycetes</taxon>
        <taxon>Agaricomycetidae</taxon>
        <taxon>Jaapiales</taxon>
        <taxon>Jaapiaceae</taxon>
        <taxon>Jaapia</taxon>
    </lineage>
</organism>
<keyword evidence="7" id="KW-1185">Reference proteome</keyword>
<dbReference type="GO" id="GO:0008270">
    <property type="term" value="F:zinc ion binding"/>
    <property type="evidence" value="ECO:0007669"/>
    <property type="project" value="UniProtKB-KW"/>
</dbReference>
<evidence type="ECO:0008006" key="8">
    <source>
        <dbReference type="Google" id="ProtNLM"/>
    </source>
</evidence>